<organism evidence="1 2">
    <name type="scientific">Haloarcula taiwanensis</name>
    <dbReference type="NCBI Taxonomy" id="1932004"/>
    <lineage>
        <taxon>Archaea</taxon>
        <taxon>Methanobacteriati</taxon>
        <taxon>Methanobacteriota</taxon>
        <taxon>Stenosarchaea group</taxon>
        <taxon>Halobacteria</taxon>
        <taxon>Halobacteriales</taxon>
        <taxon>Haloarculaceae</taxon>
        <taxon>Haloarcula</taxon>
    </lineage>
</organism>
<reference evidence="1 2" key="1">
    <citation type="submission" date="2017-01" db="EMBL/GenBank/DDBJ databases">
        <title>A Red Light-Sensitive Sensory Rhodopsin I From Haloarcula taiwanensis, A New Haloarchaeon Isolated From Taiwan.</title>
        <authorList>
            <person name="Yang C.-S."/>
            <person name="Han Y.-A."/>
            <person name="Chen P.-C."/>
            <person name="Ng W.V."/>
            <person name="Chen T.-W."/>
        </authorList>
    </citation>
    <scope>NUCLEOTIDE SEQUENCE [LARGE SCALE GENOMIC DNA]</scope>
    <source>
        <strain evidence="1 2">Taiwanensis</strain>
    </source>
</reference>
<dbReference type="OrthoDB" id="191810at2157"/>
<evidence type="ECO:0000313" key="2">
    <source>
        <dbReference type="Proteomes" id="UP000242917"/>
    </source>
</evidence>
<keyword evidence="2" id="KW-1185">Reference proteome</keyword>
<dbReference type="EMBL" id="CP019154">
    <property type="protein sequence ID" value="AUG46727.1"/>
    <property type="molecule type" value="Genomic_DNA"/>
</dbReference>
<protein>
    <submittedName>
        <fullName evidence="1">Uncharacterized protein</fullName>
    </submittedName>
</protein>
<dbReference type="AlphaFoldDB" id="A0A2H4ZWA0"/>
<evidence type="ECO:0000313" key="1">
    <source>
        <dbReference type="EMBL" id="AUG46727.1"/>
    </source>
</evidence>
<name>A0A2H4ZWA0_9EURY</name>
<accession>A0A2H4ZWA0</accession>
<dbReference type="KEGG" id="hta:BVU17_04015"/>
<sequence>MHRRVADGGSTVDPTNRTAVRDQLEQFAGPAAVTEADDGTLRAEFSGRTHIAVTPDGAIDTGMPLHSFDGMPERLVFNHDSGELRAELDDGGVYVFRRP</sequence>
<dbReference type="Proteomes" id="UP000242917">
    <property type="component" value="Chromosome I"/>
</dbReference>
<proteinExistence type="predicted"/>
<gene>
    <name evidence="1" type="ORF">BVU17_04015</name>
</gene>